<evidence type="ECO:0000313" key="9">
    <source>
        <dbReference type="Proteomes" id="UP000187464"/>
    </source>
</evidence>
<dbReference type="RefSeq" id="WP_076930991.1">
    <property type="nucleotide sequence ID" value="NZ_LT605205.1"/>
</dbReference>
<dbReference type="KEGG" id="psac:PSM36_2322"/>
<name>A0A1R3T958_9BACT</name>
<dbReference type="Proteomes" id="UP000187464">
    <property type="component" value="Chromosome I"/>
</dbReference>
<dbReference type="Pfam" id="PF13636">
    <property type="entry name" value="Methyltranf_PUA"/>
    <property type="match status" value="1"/>
</dbReference>
<keyword evidence="4 6" id="KW-0949">S-adenosyl-L-methionine</keyword>
<feature type="binding site" evidence="6">
    <location>
        <position position="177"/>
    </location>
    <ligand>
        <name>S-adenosyl-L-methionine</name>
        <dbReference type="ChEBI" id="CHEBI:59789"/>
    </ligand>
</feature>
<feature type="binding site" evidence="6">
    <location>
        <position position="133"/>
    </location>
    <ligand>
        <name>S-adenosyl-L-methionine</name>
        <dbReference type="ChEBI" id="CHEBI:59789"/>
    </ligand>
</feature>
<dbReference type="SUPFAM" id="SSF53335">
    <property type="entry name" value="S-adenosyl-L-methionine-dependent methyltransferases"/>
    <property type="match status" value="1"/>
</dbReference>
<dbReference type="PROSITE" id="PS51686">
    <property type="entry name" value="SAM_MT_RSMB_NOP"/>
    <property type="match status" value="1"/>
</dbReference>
<dbReference type="Gene3D" id="3.40.50.150">
    <property type="entry name" value="Vaccinia Virus protein VP39"/>
    <property type="match status" value="1"/>
</dbReference>
<dbReference type="PRINTS" id="PR02008">
    <property type="entry name" value="RCMTFAMILY"/>
</dbReference>
<evidence type="ECO:0000256" key="5">
    <source>
        <dbReference type="ARBA" id="ARBA00022884"/>
    </source>
</evidence>
<evidence type="ECO:0000256" key="4">
    <source>
        <dbReference type="ARBA" id="ARBA00022691"/>
    </source>
</evidence>
<dbReference type="InterPro" id="IPR031341">
    <property type="entry name" value="Methyltr_RsmF_N"/>
</dbReference>
<keyword evidence="9" id="KW-1185">Reference proteome</keyword>
<organism evidence="8 9">
    <name type="scientific">Proteiniphilum saccharofermentans</name>
    <dbReference type="NCBI Taxonomy" id="1642647"/>
    <lineage>
        <taxon>Bacteria</taxon>
        <taxon>Pseudomonadati</taxon>
        <taxon>Bacteroidota</taxon>
        <taxon>Bacteroidia</taxon>
        <taxon>Bacteroidales</taxon>
        <taxon>Dysgonomonadaceae</taxon>
        <taxon>Proteiniphilum</taxon>
    </lineage>
</organism>
<dbReference type="InterPro" id="IPR049560">
    <property type="entry name" value="MeTrfase_RsmB-F_NOP2_cat"/>
</dbReference>
<dbReference type="GO" id="GO:0001510">
    <property type="term" value="P:RNA methylation"/>
    <property type="evidence" value="ECO:0007669"/>
    <property type="project" value="InterPro"/>
</dbReference>
<keyword evidence="3 6" id="KW-0808">Transferase</keyword>
<dbReference type="AlphaFoldDB" id="A0A1R3T958"/>
<dbReference type="InterPro" id="IPR029063">
    <property type="entry name" value="SAM-dependent_MTases_sf"/>
</dbReference>
<feature type="binding site" evidence="6">
    <location>
        <begin position="109"/>
        <end position="115"/>
    </location>
    <ligand>
        <name>S-adenosyl-L-methionine</name>
        <dbReference type="ChEBI" id="CHEBI:59789"/>
    </ligand>
</feature>
<dbReference type="CDD" id="cd02440">
    <property type="entry name" value="AdoMet_MTases"/>
    <property type="match status" value="1"/>
</dbReference>
<evidence type="ECO:0000313" key="8">
    <source>
        <dbReference type="EMBL" id="SCD21127.1"/>
    </source>
</evidence>
<comment type="similarity">
    <text evidence="6">Belongs to the class I-like SAM-binding methyltransferase superfamily. RsmB/NOP family.</text>
</comment>
<dbReference type="InterPro" id="IPR001678">
    <property type="entry name" value="MeTrfase_RsmB-F_NOP2_dom"/>
</dbReference>
<evidence type="ECO:0000256" key="3">
    <source>
        <dbReference type="ARBA" id="ARBA00022679"/>
    </source>
</evidence>
<dbReference type="GO" id="GO:0008173">
    <property type="term" value="F:RNA methyltransferase activity"/>
    <property type="evidence" value="ECO:0007669"/>
    <property type="project" value="InterPro"/>
</dbReference>
<feature type="active site" description="Nucleophile" evidence="6">
    <location>
        <position position="230"/>
    </location>
</feature>
<feature type="domain" description="SAM-dependent MTase RsmB/NOP-type" evidence="7">
    <location>
        <begin position="1"/>
        <end position="294"/>
    </location>
</feature>
<dbReference type="Pfam" id="PF17125">
    <property type="entry name" value="Methyltr_RsmF_N"/>
    <property type="match status" value="1"/>
</dbReference>
<proteinExistence type="inferred from homology"/>
<reference evidence="8 9" key="1">
    <citation type="submission" date="2016-08" db="EMBL/GenBank/DDBJ databases">
        <authorList>
            <person name="Seilhamer J.J."/>
        </authorList>
    </citation>
    <scope>NUCLEOTIDE SEQUENCE [LARGE SCALE GENOMIC DNA]</scope>
    <source>
        <strain evidence="8">M3/6</strain>
    </source>
</reference>
<comment type="caution">
    <text evidence="6">Lacks conserved residue(s) required for the propagation of feature annotation.</text>
</comment>
<evidence type="ECO:0000256" key="6">
    <source>
        <dbReference type="PROSITE-ProRule" id="PRU01023"/>
    </source>
</evidence>
<gene>
    <name evidence="8" type="ORF">PSM36_2322</name>
</gene>
<dbReference type="Gene3D" id="2.30.130.60">
    <property type="match status" value="1"/>
</dbReference>
<dbReference type="PANTHER" id="PTHR22807:SF30">
    <property type="entry name" value="28S RRNA (CYTOSINE(4447)-C(5))-METHYLTRANSFERASE-RELATED"/>
    <property type="match status" value="1"/>
</dbReference>
<evidence type="ECO:0000259" key="7">
    <source>
        <dbReference type="PROSITE" id="PS51686"/>
    </source>
</evidence>
<dbReference type="PANTHER" id="PTHR22807">
    <property type="entry name" value="NOP2 YEAST -RELATED NOL1/NOP2/FMU SUN DOMAIN-CONTAINING"/>
    <property type="match status" value="1"/>
</dbReference>
<keyword evidence="1" id="KW-0963">Cytoplasm</keyword>
<protein>
    <submittedName>
        <fullName evidence="8">16S rRNA C967 or C1407 C5-methylase, RsmB/RsmF family</fullName>
    </submittedName>
</protein>
<dbReference type="Pfam" id="PF01189">
    <property type="entry name" value="Methyltr_RsmB-F"/>
    <property type="match status" value="1"/>
</dbReference>
<dbReference type="Gene3D" id="3.30.70.1170">
    <property type="entry name" value="Sun protein, domain 3"/>
    <property type="match status" value="1"/>
</dbReference>
<accession>A0A1R3T958</accession>
<dbReference type="GO" id="GO:0003723">
    <property type="term" value="F:RNA binding"/>
    <property type="evidence" value="ECO:0007669"/>
    <property type="project" value="UniProtKB-UniRule"/>
</dbReference>
<sequence>MNFPPDFISSVRPLLGSETELFLSALSGDASVSLRLNPSKAVRNPMESVFPSKRVPWSQWGLYLEERPAFTFDPLFHAGYYYVQEASSMFVEHVVRELVTEPAVCLDLCAAPGGKSVSLLSALPEGSLLVGNELVRQRAHVLSETISKLGYANVLVTNNMAKDFSAFPHLFDLVLVDAPCSGEGMFRKDEIAVEEWSMQNVEMCAVRQRDILNDIWPALKPGGLLIFSTCTYNTLENEENAFWIARELGAEFVSVTTDKGWGVSSSLDKRVKGYRFFPHKTQGEGLFVTILRKAEAGAEDATVGGQRVRSKNKKKPLPFMKDRSAYANLLLHPDSFIFMEDGNRIFALPVEYSEVIVTLNERLKTVSMGIELGEKKGKDFIPSHMLAMSRELNLSAYPIYEVVYEEAVSYLRRESIILADAPKGYLILTYKGEPLGFVKNIGNRANNLYPNEWRIRSGHLPEKKAEIFTP</sequence>
<dbReference type="InterPro" id="IPR027391">
    <property type="entry name" value="Nol1_Nop2_Fmu_2"/>
</dbReference>
<keyword evidence="5 6" id="KW-0694">RNA-binding</keyword>
<dbReference type="EMBL" id="LT605205">
    <property type="protein sequence ID" value="SCD21127.1"/>
    <property type="molecule type" value="Genomic_DNA"/>
</dbReference>
<evidence type="ECO:0000256" key="1">
    <source>
        <dbReference type="ARBA" id="ARBA00022490"/>
    </source>
</evidence>
<keyword evidence="2 6" id="KW-0489">Methyltransferase</keyword>
<evidence type="ECO:0000256" key="2">
    <source>
        <dbReference type="ARBA" id="ARBA00022603"/>
    </source>
</evidence>
<dbReference type="InterPro" id="IPR023267">
    <property type="entry name" value="RCMT"/>
</dbReference>
<dbReference type="STRING" id="1642647.PSM36_2322"/>